<organism evidence="3 4">
    <name type="scientific">Streptacidiphilus alkalitolerans</name>
    <dbReference type="NCBI Taxonomy" id="3342712"/>
    <lineage>
        <taxon>Bacteria</taxon>
        <taxon>Bacillati</taxon>
        <taxon>Actinomycetota</taxon>
        <taxon>Actinomycetes</taxon>
        <taxon>Kitasatosporales</taxon>
        <taxon>Streptomycetaceae</taxon>
        <taxon>Streptacidiphilus</taxon>
    </lineage>
</organism>
<sequence>MSEALASIHIDILAGLAVRRRKAESPSFEDADQKIRPMGKALLVGLVLRKERGLTRNEADSWAWPSDCRPVGGQPLASQMASLRAEGFEISSSRGGHPHVLLNVDFAAVDAHRFVDLHRQAGDLVSTDPGRSRDLWEEALTLWTPHIPLAESHPYVQQPALFDKLERTYVNVVASLAGVLAADLSGNSHHRLEEVVDLLAEAEPGHDRLPVLTEVLARSAAGRTLGASQHPSSPAAASEVDNYLAQYMRRCAVVDPRRIRRSQLTQGVILPLDDVYISLQLGLNPTELPQLPTELLVDSRAAPGEEESLREAEPEGEQQESIAQQQDAGVDLVQLIRENRWTVILGAPGSGKSTLLQWLALIHARALRGGAERVVVPGHRLGLTDEKVDLGPARLPVLVRVADYVEYLTAEDTPVSAGLSDFLGRHLLLNEPLSGAPEQRTLLIREHLSGGKVIVLLDGMDEITHHSMRARVRRDIEMFVSDHVADPVNPEALHAWNDGDSDAWWRERASFPANSGGNQIVVTSRIHGYRESSLDSQYTLVRIRPLTPEMTSRFCENWCLAVQRFRAQTTLATDEEIQRLAAADADALNRAIRSRPGVARIAANPLLLTVLAMLLRERSQLPAQRVAVYQEASRVLVDRRYSEWSVEDLVDVLGPLALWLHEHRASGVATLEEVRALIGEAMPRVMDTDIAVHVEDFLAAAREASGILVEVSADRFSFLHLTFQEFFAATELTRSLSSFREHLSVRLHDPRWTEVLMLAVAVVSQDYPAEIEAVLADVLDAGSPHEDLVRRDLLFVAACMVEMPRRSPASVRRVVSELLNAGIEARSYGYPHLGDRAQQLLRDLYEARPGLVLPHLIDALNDDRLSPFATDVCAVLDASSLPLLNALEAACMRWNRSPKAVAVRAAVAGRLRSAGSAVDVGYNPISELLDLQYPAVATALREHARPVWNLLRNIANRVDPALYAAVRWLLEGLDAESPESLRRAAGRLVDQLIEDCRLAQGADFSALAGVAYELAPDLLSVWLRRAFRAGEVDLLSAARLFADLPTLLPKLTECEQWFAGLSEAAASALLKQTAARSHEPVFTALAWQRLRHSEPARSDALNMLRGVASSSLVQLTVEAVDALGEVITGGIDEERAAIEDLMTRASLPPLPSKPLIERLESISEDRADPRATMADLLLAQIPDLTITPARYDAVARALISDGERYRPGAVRALVLNRDAQYVPVETLSRAQAHERELRRSGDLPTMIRHPDFIQHVLNAPAELVLACTRERQDGVSPFPSREAATELLGSISGLPAAHAGDVLRACSVPSDNGKSIGVGLDVVRAVVEAPGLSEELRRNAVELFAVEATVTGRAQDVVGLVRSLRDQDPMLTPVALRSCALWLHRVEANVSALPELREVAGEALRANQAHPPVLRALAGCFALLDVVGGGSSEQALKALIGRSSSAAGLVQALVWALDGSEMWLEPKTRTNQSLHLEMVALAVSFAATPRGMAALLRQADVILDGEEEDWPKRRAVLAAVDAAAHQYPAEFATQIRSLCLAGKIALSTRDGMSYSVRLSSLFLRARFGDDRTCAGRIVAEARDFDQLVEAVIARLRTASHPIPVDAEEMDALLAGDNSLAAWLGANFLAHRARSTVLEASRVADLLARRLKGQDAAARMGAVRTGVNLRSVLYSLLDELLTVGSGYPQISADVGQWLTESAILGSHRRSPASGSMGVVATDTPLFLVTRRLDWLSRPDLPAGVAPLPKIKNMAPVSWVQVDLPSITPAESHVVSRAMYDLGEIRVGTRLAAQMTDAQLSEFELIYGGGDSSAAALSWLQTNFPSYPEVVREVFAVLYRELKEQAGEVLAALRLARESGSSGAHQLSGGDDRTISGS</sequence>
<protein>
    <submittedName>
        <fullName evidence="3">DUF5663 domain-containing protein</fullName>
    </submittedName>
</protein>
<dbReference type="Proteomes" id="UP001592530">
    <property type="component" value="Unassembled WGS sequence"/>
</dbReference>
<accession>A0ABV6X2V8</accession>
<reference evidence="3 4" key="1">
    <citation type="submission" date="2024-09" db="EMBL/GenBank/DDBJ databases">
        <authorList>
            <person name="Lee S.D."/>
        </authorList>
    </citation>
    <scope>NUCLEOTIDE SEQUENCE [LARGE SCALE GENOMIC DNA]</scope>
    <source>
        <strain evidence="3 4">N1-3</strain>
    </source>
</reference>
<dbReference type="SUPFAM" id="SSF52540">
    <property type="entry name" value="P-loop containing nucleoside triphosphate hydrolases"/>
    <property type="match status" value="1"/>
</dbReference>
<dbReference type="RefSeq" id="WP_380554618.1">
    <property type="nucleotide sequence ID" value="NZ_JBHEZY010000006.1"/>
</dbReference>
<dbReference type="InterPro" id="IPR007111">
    <property type="entry name" value="NACHT_NTPase"/>
</dbReference>
<feature type="region of interest" description="Disordered" evidence="1">
    <location>
        <begin position="301"/>
        <end position="322"/>
    </location>
</feature>
<evidence type="ECO:0000259" key="2">
    <source>
        <dbReference type="PROSITE" id="PS50837"/>
    </source>
</evidence>
<name>A0ABV6X2V8_9ACTN</name>
<feature type="domain" description="NACHT" evidence="2">
    <location>
        <begin position="340"/>
        <end position="463"/>
    </location>
</feature>
<dbReference type="InterPro" id="IPR027417">
    <property type="entry name" value="P-loop_NTPase"/>
</dbReference>
<comment type="caution">
    <text evidence="3">The sequence shown here is derived from an EMBL/GenBank/DDBJ whole genome shotgun (WGS) entry which is preliminary data.</text>
</comment>
<gene>
    <name evidence="3" type="ORF">ACEZDB_18365</name>
</gene>
<evidence type="ECO:0000313" key="3">
    <source>
        <dbReference type="EMBL" id="MFC1432615.1"/>
    </source>
</evidence>
<dbReference type="Gene3D" id="3.40.50.300">
    <property type="entry name" value="P-loop containing nucleotide triphosphate hydrolases"/>
    <property type="match status" value="1"/>
</dbReference>
<dbReference type="PROSITE" id="PS50837">
    <property type="entry name" value="NACHT"/>
    <property type="match status" value="1"/>
</dbReference>
<dbReference type="EMBL" id="JBHEZY010000006">
    <property type="protein sequence ID" value="MFC1432615.1"/>
    <property type="molecule type" value="Genomic_DNA"/>
</dbReference>
<proteinExistence type="predicted"/>
<evidence type="ECO:0000313" key="4">
    <source>
        <dbReference type="Proteomes" id="UP001592530"/>
    </source>
</evidence>
<dbReference type="Pfam" id="PF18908">
    <property type="entry name" value="DUF5663"/>
    <property type="match status" value="1"/>
</dbReference>
<dbReference type="InterPro" id="IPR043722">
    <property type="entry name" value="DUF5663"/>
</dbReference>
<evidence type="ECO:0000256" key="1">
    <source>
        <dbReference type="SAM" id="MobiDB-lite"/>
    </source>
</evidence>